<dbReference type="SUPFAM" id="SSF50249">
    <property type="entry name" value="Nucleic acid-binding proteins"/>
    <property type="match status" value="1"/>
</dbReference>
<evidence type="ECO:0000313" key="9">
    <source>
        <dbReference type="EMBL" id="OGK64412.1"/>
    </source>
</evidence>
<feature type="compositionally biased region" description="Basic and acidic residues" evidence="6">
    <location>
        <begin position="205"/>
        <end position="222"/>
    </location>
</feature>
<dbReference type="InterPro" id="IPR005880">
    <property type="entry name" value="Ribosomal_uL2_bac/org-type"/>
</dbReference>
<dbReference type="GO" id="GO:0015934">
    <property type="term" value="C:large ribosomal subunit"/>
    <property type="evidence" value="ECO:0007669"/>
    <property type="project" value="InterPro"/>
</dbReference>
<evidence type="ECO:0000313" key="10">
    <source>
        <dbReference type="Proteomes" id="UP000178450"/>
    </source>
</evidence>
<feature type="domain" description="Large ribosomal subunit protein uL2 RNA-binding" evidence="8">
    <location>
        <begin position="20"/>
        <end position="96"/>
    </location>
</feature>
<dbReference type="SMART" id="SM01383">
    <property type="entry name" value="Ribosomal_L2"/>
    <property type="match status" value="1"/>
</dbReference>
<dbReference type="Gene3D" id="2.30.30.30">
    <property type="match status" value="1"/>
</dbReference>
<sequence>MENLNRVTKKLKFIAPNRAARDNAGRVSVRSRGGRHKRYYRVIDWKRDKRDVWATVVAIEYDPNRSTEIALLKYSDGEYRYILEPLNLKVGDKVISSTDAPIKPGCTLALQLIPLGVEIHNIEMIAGRGGQMARSAGTACVIIGKDKQYAHLKLPSGEIRKVSLTCLATIGQLGNVERKNEELGKAGRSRLRGRRPKVRGVAMHPDSHPHGGGEGRSGEGMHPKTPWGKTAHGLKTRKKQKPSDKLIIKRRK</sequence>
<dbReference type="GO" id="GO:0003723">
    <property type="term" value="F:RNA binding"/>
    <property type="evidence" value="ECO:0007669"/>
    <property type="project" value="InterPro"/>
</dbReference>
<evidence type="ECO:0000256" key="2">
    <source>
        <dbReference type="ARBA" id="ARBA00022980"/>
    </source>
</evidence>
<dbReference type="InterPro" id="IPR002171">
    <property type="entry name" value="Ribosomal_uL2"/>
</dbReference>
<dbReference type="Pfam" id="PF03947">
    <property type="entry name" value="Ribosomal_L2_C"/>
    <property type="match status" value="1"/>
</dbReference>
<evidence type="ECO:0000259" key="7">
    <source>
        <dbReference type="SMART" id="SM01382"/>
    </source>
</evidence>
<dbReference type="InterPro" id="IPR012340">
    <property type="entry name" value="NA-bd_OB-fold"/>
</dbReference>
<evidence type="ECO:0000256" key="3">
    <source>
        <dbReference type="ARBA" id="ARBA00023274"/>
    </source>
</evidence>
<dbReference type="InterPro" id="IPR014722">
    <property type="entry name" value="Rib_uL2_dom2"/>
</dbReference>
<dbReference type="NCBIfam" id="TIGR01171">
    <property type="entry name" value="rplB_bact"/>
    <property type="match status" value="1"/>
</dbReference>
<keyword evidence="3" id="KW-0687">Ribonucleoprotein</keyword>
<dbReference type="PIRSF" id="PIRSF002158">
    <property type="entry name" value="Ribosomal_L2"/>
    <property type="match status" value="1"/>
</dbReference>
<dbReference type="GO" id="GO:0002181">
    <property type="term" value="P:cytoplasmic translation"/>
    <property type="evidence" value="ECO:0007669"/>
    <property type="project" value="TreeGrafter"/>
</dbReference>
<name>A0A1F7K977_9BACT</name>
<evidence type="ECO:0000256" key="4">
    <source>
        <dbReference type="ARBA" id="ARBA00035242"/>
    </source>
</evidence>
<feature type="compositionally biased region" description="Basic residues" evidence="6">
    <location>
        <begin position="187"/>
        <end position="198"/>
    </location>
</feature>
<dbReference type="SUPFAM" id="SSF50104">
    <property type="entry name" value="Translation proteins SH3-like domain"/>
    <property type="match status" value="1"/>
</dbReference>
<reference evidence="9 10" key="1">
    <citation type="journal article" date="2016" name="Nat. Commun.">
        <title>Thousands of microbial genomes shed light on interconnected biogeochemical processes in an aquifer system.</title>
        <authorList>
            <person name="Anantharaman K."/>
            <person name="Brown C.T."/>
            <person name="Hug L.A."/>
            <person name="Sharon I."/>
            <person name="Castelle C.J."/>
            <person name="Probst A.J."/>
            <person name="Thomas B.C."/>
            <person name="Singh A."/>
            <person name="Wilkins M.J."/>
            <person name="Karaoz U."/>
            <person name="Brodie E.L."/>
            <person name="Williams K.H."/>
            <person name="Hubbard S.S."/>
            <person name="Banfield J.F."/>
        </authorList>
    </citation>
    <scope>NUCLEOTIDE SEQUENCE [LARGE SCALE GENOMIC DNA]</scope>
</reference>
<keyword evidence="2 9" id="KW-0689">Ribosomal protein</keyword>
<evidence type="ECO:0000256" key="5">
    <source>
        <dbReference type="ARBA" id="ARBA00035459"/>
    </source>
</evidence>
<dbReference type="Proteomes" id="UP000178450">
    <property type="component" value="Unassembled WGS sequence"/>
</dbReference>
<evidence type="ECO:0000256" key="6">
    <source>
        <dbReference type="SAM" id="MobiDB-lite"/>
    </source>
</evidence>
<dbReference type="PANTHER" id="PTHR13691">
    <property type="entry name" value="RIBOSOMAL PROTEIN L2"/>
    <property type="match status" value="1"/>
</dbReference>
<dbReference type="InterPro" id="IPR014726">
    <property type="entry name" value="Ribosomal_uL2_dom3"/>
</dbReference>
<dbReference type="FunFam" id="2.30.30.30:FF:000001">
    <property type="entry name" value="50S ribosomal protein L2"/>
    <property type="match status" value="1"/>
</dbReference>
<dbReference type="InterPro" id="IPR022669">
    <property type="entry name" value="Ribosomal_uL2_C"/>
</dbReference>
<dbReference type="AlphaFoldDB" id="A0A1F7K977"/>
<feature type="region of interest" description="Disordered" evidence="6">
    <location>
        <begin position="181"/>
        <end position="252"/>
    </location>
</feature>
<comment type="caution">
    <text evidence="9">The sequence shown here is derived from an EMBL/GenBank/DDBJ whole genome shotgun (WGS) entry which is preliminary data.</text>
</comment>
<dbReference type="FunFam" id="4.10.950.10:FF:000001">
    <property type="entry name" value="50S ribosomal protein L2"/>
    <property type="match status" value="1"/>
</dbReference>
<dbReference type="Pfam" id="PF00181">
    <property type="entry name" value="Ribosomal_L2_N"/>
    <property type="match status" value="1"/>
</dbReference>
<evidence type="ECO:0000259" key="8">
    <source>
        <dbReference type="SMART" id="SM01383"/>
    </source>
</evidence>
<dbReference type="InterPro" id="IPR022666">
    <property type="entry name" value="Ribosomal_uL2_RNA-bd_dom"/>
</dbReference>
<dbReference type="Gene3D" id="2.40.50.140">
    <property type="entry name" value="Nucleic acid-binding proteins"/>
    <property type="match status" value="1"/>
</dbReference>
<evidence type="ECO:0000256" key="1">
    <source>
        <dbReference type="ARBA" id="ARBA00005636"/>
    </source>
</evidence>
<feature type="domain" description="Large ribosomal subunit protein uL2 C-terminal" evidence="7">
    <location>
        <begin position="102"/>
        <end position="230"/>
    </location>
</feature>
<feature type="compositionally biased region" description="Basic and acidic residues" evidence="6">
    <location>
        <begin position="241"/>
        <end position="252"/>
    </location>
</feature>
<dbReference type="GO" id="GO:0003735">
    <property type="term" value="F:structural constituent of ribosome"/>
    <property type="evidence" value="ECO:0007669"/>
    <property type="project" value="InterPro"/>
</dbReference>
<dbReference type="SMART" id="SM01382">
    <property type="entry name" value="Ribosomal_L2_C"/>
    <property type="match status" value="1"/>
</dbReference>
<dbReference type="Gene3D" id="4.10.950.10">
    <property type="entry name" value="Ribosomal protein L2, domain 3"/>
    <property type="match status" value="1"/>
</dbReference>
<organism evidence="9 10">
    <name type="scientific">Candidatus Roizmanbacteria bacterium RIFOXYA1_FULL_41_12</name>
    <dbReference type="NCBI Taxonomy" id="1802082"/>
    <lineage>
        <taxon>Bacteria</taxon>
        <taxon>Candidatus Roizmaniibacteriota</taxon>
    </lineage>
</organism>
<dbReference type="GO" id="GO:0016740">
    <property type="term" value="F:transferase activity"/>
    <property type="evidence" value="ECO:0007669"/>
    <property type="project" value="InterPro"/>
</dbReference>
<dbReference type="InterPro" id="IPR008991">
    <property type="entry name" value="Translation_prot_SH3-like_sf"/>
</dbReference>
<dbReference type="PANTHER" id="PTHR13691:SF5">
    <property type="entry name" value="LARGE RIBOSOMAL SUBUNIT PROTEIN UL2M"/>
    <property type="match status" value="1"/>
</dbReference>
<comment type="similarity">
    <text evidence="1">Belongs to the universal ribosomal protein uL2 family.</text>
</comment>
<gene>
    <name evidence="9" type="ORF">A2209_03805</name>
</gene>
<proteinExistence type="inferred from homology"/>
<accession>A0A1F7K977</accession>
<protein>
    <recommendedName>
        <fullName evidence="4">Large ribosomal subunit protein uL2</fullName>
    </recommendedName>
    <alternativeName>
        <fullName evidence="5">50S ribosomal protein L2</fullName>
    </alternativeName>
</protein>
<dbReference type="EMBL" id="MGBG01000021">
    <property type="protein sequence ID" value="OGK64412.1"/>
    <property type="molecule type" value="Genomic_DNA"/>
</dbReference>